<comment type="similarity">
    <text evidence="1">Belongs to the CCDC22 family.</text>
</comment>
<reference evidence="5" key="1">
    <citation type="submission" date="2018-11" db="EMBL/GenBank/DDBJ databases">
        <authorList>
            <person name="Grassa J C."/>
        </authorList>
    </citation>
    <scope>NUCLEOTIDE SEQUENCE [LARGE SCALE GENOMIC DNA]</scope>
</reference>
<dbReference type="SUPFAM" id="SSF54534">
    <property type="entry name" value="FKBP-like"/>
    <property type="match status" value="1"/>
</dbReference>
<protein>
    <recommendedName>
        <fullName evidence="2">peptidylprolyl isomerase</fullName>
        <ecNumber evidence="2">5.2.1.8</ecNumber>
    </recommendedName>
</protein>
<evidence type="ECO:0000313" key="6">
    <source>
        <dbReference type="Proteomes" id="UP000596661"/>
    </source>
</evidence>
<feature type="domain" description="PPIase FKBP-type" evidence="4">
    <location>
        <begin position="579"/>
        <end position="655"/>
    </location>
</feature>
<keyword evidence="2" id="KW-0697">Rotamase</keyword>
<dbReference type="InterPro" id="IPR048349">
    <property type="entry name" value="CCDC22_N"/>
</dbReference>
<dbReference type="InterPro" id="IPR008530">
    <property type="entry name" value="CCDC22"/>
</dbReference>
<dbReference type="Pfam" id="PF21674">
    <property type="entry name" value="CCDC22_N"/>
    <property type="match status" value="1"/>
</dbReference>
<dbReference type="Pfam" id="PF00254">
    <property type="entry name" value="FKBP_C"/>
    <property type="match status" value="1"/>
</dbReference>
<reference evidence="5" key="2">
    <citation type="submission" date="2021-03" db="UniProtKB">
        <authorList>
            <consortium name="EnsemblPlants"/>
        </authorList>
    </citation>
    <scope>IDENTIFICATION</scope>
</reference>
<evidence type="ECO:0000256" key="3">
    <source>
        <dbReference type="SAM" id="Coils"/>
    </source>
</evidence>
<dbReference type="InterPro" id="IPR046357">
    <property type="entry name" value="PPIase_dom_sf"/>
</dbReference>
<dbReference type="PANTHER" id="PTHR15668">
    <property type="entry name" value="JM1 PROTEIN"/>
    <property type="match status" value="1"/>
</dbReference>
<name>A0A803QBV7_CANSA</name>
<accession>A0A803QBV7</accession>
<dbReference type="EC" id="5.2.1.8" evidence="2"/>
<evidence type="ECO:0000259" key="4">
    <source>
        <dbReference type="PROSITE" id="PS50059"/>
    </source>
</evidence>
<evidence type="ECO:0000256" key="2">
    <source>
        <dbReference type="PROSITE-ProRule" id="PRU00277"/>
    </source>
</evidence>
<feature type="coiled-coil region" evidence="3">
    <location>
        <begin position="310"/>
        <end position="344"/>
    </location>
</feature>
<keyword evidence="2" id="KW-0413">Isomerase</keyword>
<evidence type="ECO:0000256" key="1">
    <source>
        <dbReference type="ARBA" id="ARBA00006438"/>
    </source>
</evidence>
<keyword evidence="6" id="KW-1185">Reference proteome</keyword>
<dbReference type="EnsemblPlants" id="evm.model.08.63">
    <property type="protein sequence ID" value="cds.evm.model.08.63"/>
    <property type="gene ID" value="evm.TU.08.63"/>
</dbReference>
<dbReference type="PANTHER" id="PTHR15668:SF4">
    <property type="entry name" value="COILED-COIL DOMAIN-CONTAINING PROTEIN 22"/>
    <property type="match status" value="1"/>
</dbReference>
<dbReference type="GO" id="GO:0003755">
    <property type="term" value="F:peptidyl-prolyl cis-trans isomerase activity"/>
    <property type="evidence" value="ECO:0007669"/>
    <property type="project" value="UniProtKB-KW"/>
</dbReference>
<comment type="catalytic activity">
    <reaction evidence="2">
        <text>[protein]-peptidylproline (omega=180) = [protein]-peptidylproline (omega=0)</text>
        <dbReference type="Rhea" id="RHEA:16237"/>
        <dbReference type="Rhea" id="RHEA-COMP:10747"/>
        <dbReference type="Rhea" id="RHEA-COMP:10748"/>
        <dbReference type="ChEBI" id="CHEBI:83833"/>
        <dbReference type="ChEBI" id="CHEBI:83834"/>
        <dbReference type="EC" id="5.2.1.8"/>
    </reaction>
</comment>
<keyword evidence="3" id="KW-0175">Coiled coil</keyword>
<evidence type="ECO:0000313" key="5">
    <source>
        <dbReference type="EnsemblPlants" id="cds.evm.model.08.63"/>
    </source>
</evidence>
<dbReference type="EMBL" id="UZAU01000678">
    <property type="status" value="NOT_ANNOTATED_CDS"/>
    <property type="molecule type" value="Genomic_DNA"/>
</dbReference>
<dbReference type="GO" id="GO:0097602">
    <property type="term" value="F:cullin family protein binding"/>
    <property type="evidence" value="ECO:0007669"/>
    <property type="project" value="TreeGrafter"/>
</dbReference>
<dbReference type="Pfam" id="PF05667">
    <property type="entry name" value="CCDC22_CC"/>
    <property type="match status" value="1"/>
</dbReference>
<dbReference type="Proteomes" id="UP000596661">
    <property type="component" value="Chromosome 8"/>
</dbReference>
<dbReference type="Gramene" id="evm.model.08.63">
    <property type="protein sequence ID" value="cds.evm.model.08.63"/>
    <property type="gene ID" value="evm.TU.08.63"/>
</dbReference>
<dbReference type="GO" id="GO:2000060">
    <property type="term" value="P:positive regulation of ubiquitin-dependent protein catabolic process"/>
    <property type="evidence" value="ECO:0007669"/>
    <property type="project" value="TreeGrafter"/>
</dbReference>
<proteinExistence type="inferred from homology"/>
<dbReference type="AlphaFoldDB" id="A0A803QBV7"/>
<dbReference type="PROSITE" id="PS50059">
    <property type="entry name" value="FKBP_PPIASE"/>
    <property type="match status" value="1"/>
</dbReference>
<sequence>MEDEFQQLLLKSIINSGVHLSPEISSIKDLTPSDLVSISAQSLNIIHQTASFPTSFPDSVSDQFKTCTELALSVRNLGYLSDISFHQVRQFLYPSEEDSCKLIRFLVERLSESSKVGRGIGDINDSIERTEVNTDKFESYLEDYVENSDDNGVDVDNQKISPHSNETAESLNTKAIVDLGSVSSSSSGEFNTNELNIERSESNSGEEALDIGREDLAGSVSGQILTCSKIEKAQSEELELLKASADMVFDDNQHSVEFHREQLEEKIESKRNHLKELNSQWEDLKKPLEEEKRSLQDSLYGNNPETKENLQKLREIEQEIQTVLSEIEKRKDELSELSKELAKQPKVASRKSYIDRVKEITKNSRKQESDIEKILKDTRELQLESNSIQERLHRTYAIVDEIVFREAKKEPVGRQAYRLLTSIHESFEQISEKMLATDRIRREVLEHEKKLAAMASRSFNVDKLQSDLDDIRKENEYLEKCIQDKVNDCCINNEQPKKVMEENLRNRFQSLTAKRMMPRRLLLQFMGFSPLIAIAQPDFAATGPMPEMKEPEVIRTLKLPNGVRFQEILEGEGPKASEGNRVEINYVCRRSNGYFVHSTVDQFSGESSPVILPLDENEIIKGLKDVIVGMRVGGKRRALIPPSVGYINENLQPIPQEGFSGSGWGLGHGPTCPTLEPVLPARQISI</sequence>
<dbReference type="InterPro" id="IPR001179">
    <property type="entry name" value="PPIase_FKBP_dom"/>
</dbReference>
<dbReference type="Gene3D" id="3.10.50.40">
    <property type="match status" value="1"/>
</dbReference>
<organism evidence="5 6">
    <name type="scientific">Cannabis sativa</name>
    <name type="common">Hemp</name>
    <name type="synonym">Marijuana</name>
    <dbReference type="NCBI Taxonomy" id="3483"/>
    <lineage>
        <taxon>Eukaryota</taxon>
        <taxon>Viridiplantae</taxon>
        <taxon>Streptophyta</taxon>
        <taxon>Embryophyta</taxon>
        <taxon>Tracheophyta</taxon>
        <taxon>Spermatophyta</taxon>
        <taxon>Magnoliopsida</taxon>
        <taxon>eudicotyledons</taxon>
        <taxon>Gunneridae</taxon>
        <taxon>Pentapetalae</taxon>
        <taxon>rosids</taxon>
        <taxon>fabids</taxon>
        <taxon>Rosales</taxon>
        <taxon>Cannabaceae</taxon>
        <taxon>Cannabis</taxon>
    </lineage>
</organism>
<dbReference type="InterPro" id="IPR048348">
    <property type="entry name" value="CCDC22_CC"/>
</dbReference>